<proteinExistence type="predicted"/>
<accession>A0A239BSP8</accession>
<dbReference type="EMBL" id="FZNP01000011">
    <property type="protein sequence ID" value="SNS10709.1"/>
    <property type="molecule type" value="Genomic_DNA"/>
</dbReference>
<keyword evidence="3" id="KW-1185">Reference proteome</keyword>
<sequence>MRTRLLAQVRDRVNRFNAERDATLVLSPRAVADAVDLICSVPDPVDDVEVAQAAGWLFWLRFAARGSAEGEPDLSVALELLNPVYRLVPAGIPPLIGELFDGEPPSAPDGGGLLARLGRMLYRDTLASEDAGALDRAVELFRLAAGATGPDHAEHGRCRTNLSSALLTRFERTGAPQDLEESIAFGRAAAECAVAGEPDGALYLSNLGNALLTRFEYLGGEPDLDAAIEAGRAAVTYWPDHPDRAAMASNLDLALRTREALLHRVTGMDELIDLARDAVITTSPDHPAHAGQLSQLGHALLARFERAGDPADLDEAVEAHREAVAVAAPQDAERHAYLSELSDVLRIRFVQTGDELDLADAVEAGRAGVAAPRPDDPDLCGRQSNLANALCELHRRTGGRKELDEAVALARRAAAATPADDPERPSCLSNLCDILRMRFELTGDEADIDAAVEAGRAGVAAAPPGHPHLPAHLGNLGAASLSRFRGTGGQADLDEAVEALRMAVAAAPDASPHRGTMLANLGGALQIRFDSLQRREDLDEAIDTCREAVLATPADHSSRGVRLANLGAALQSRFSLGGERADIDEAAESVQAAAAAVPHGHPRRAGVLSNRALVLLRRYEHTGEAADLDAAVGAARAAVAAITPDHPDRAGYLANLGQALGARFTRTGAGPDLDEALAACREGSAAEAAPPRVRAVAAARWARLAAEAGRWEEAVRGYAAVVDLMGRTVPRGLDRRDQEILLGDMGGIGSDAAACCVRAGQVEYGVELFEQGRGLLLGQALDTRTDLTALSERHPDEAGRFTALCAELDRPAPAAGVPGSGAVPVPQASVERRATAAAFDRLVAEIRELPGFDRFLRPPAVRDLAPARGHIVIVNVSGLGSHALVLDADAGATAVPLPALTPDAVVAEVGAFLAAVEEIGAKEARSWAAGQRRMSRTLEWLWDAVAGPVLDHVGVGGPPQDGAPWPRLWWCLSGLMSFLPVHAAGYHGTMADAAPETVVDRVVCSTTPTVRALAHARRGAADAVRPGGGPAVAVAMPRTPGARSDLPGAEAEAALIGRRFPGAVDVLTGSSATREAVLAALPKARWAHFACHGHSDLADPSSSHLLLADHQTRPLAVTDLAGLRMDGAELAFLSACSTARPGARLADEAIHLASAFQLAGYRNVIGTLWPIGDRHAVDIADLVYTAVADGGDVAGAVHAATRRMRDRWPGYPSVWASHVHVGA</sequence>
<dbReference type="Gene3D" id="1.25.40.10">
    <property type="entry name" value="Tetratricopeptide repeat domain"/>
    <property type="match status" value="4"/>
</dbReference>
<dbReference type="InterPro" id="IPR011990">
    <property type="entry name" value="TPR-like_helical_dom_sf"/>
</dbReference>
<dbReference type="AlphaFoldDB" id="A0A239BSP8"/>
<evidence type="ECO:0000313" key="2">
    <source>
        <dbReference type="EMBL" id="SNS10709.1"/>
    </source>
</evidence>
<dbReference type="RefSeq" id="WP_218826263.1">
    <property type="nucleotide sequence ID" value="NZ_FZNP01000011.1"/>
</dbReference>
<protein>
    <submittedName>
        <fullName evidence="2">CHAT domain-containing protein</fullName>
    </submittedName>
</protein>
<gene>
    <name evidence="2" type="ORF">SAMN06265355_11174</name>
</gene>
<evidence type="ECO:0000313" key="3">
    <source>
        <dbReference type="Proteomes" id="UP000198420"/>
    </source>
</evidence>
<dbReference type="SUPFAM" id="SSF48452">
    <property type="entry name" value="TPR-like"/>
    <property type="match status" value="1"/>
</dbReference>
<evidence type="ECO:0000259" key="1">
    <source>
        <dbReference type="Pfam" id="PF12770"/>
    </source>
</evidence>
<reference evidence="3" key="1">
    <citation type="submission" date="2017-06" db="EMBL/GenBank/DDBJ databases">
        <authorList>
            <person name="Varghese N."/>
            <person name="Submissions S."/>
        </authorList>
    </citation>
    <scope>NUCLEOTIDE SEQUENCE [LARGE SCALE GENOMIC DNA]</scope>
    <source>
        <strain evidence="3">DSM 44485</strain>
    </source>
</reference>
<dbReference type="InterPro" id="IPR024983">
    <property type="entry name" value="CHAT_dom"/>
</dbReference>
<dbReference type="Proteomes" id="UP000198420">
    <property type="component" value="Unassembled WGS sequence"/>
</dbReference>
<feature type="domain" description="CHAT" evidence="1">
    <location>
        <begin position="936"/>
        <end position="1222"/>
    </location>
</feature>
<name>A0A239BSP8_9ACTN</name>
<dbReference type="Pfam" id="PF12770">
    <property type="entry name" value="CHAT"/>
    <property type="match status" value="1"/>
</dbReference>
<organism evidence="2 3">
    <name type="scientific">Actinomadura mexicana</name>
    <dbReference type="NCBI Taxonomy" id="134959"/>
    <lineage>
        <taxon>Bacteria</taxon>
        <taxon>Bacillati</taxon>
        <taxon>Actinomycetota</taxon>
        <taxon>Actinomycetes</taxon>
        <taxon>Streptosporangiales</taxon>
        <taxon>Thermomonosporaceae</taxon>
        <taxon>Actinomadura</taxon>
    </lineage>
</organism>